<comment type="caution">
    <text evidence="2">The sequence shown here is derived from an EMBL/GenBank/DDBJ whole genome shotgun (WGS) entry which is preliminary data.</text>
</comment>
<dbReference type="PANTHER" id="PTHR43812:SF2">
    <property type="entry name" value="FLAVIN REDUCTASE LIKE DOMAIN-CONTAINING PROTEIN"/>
    <property type="match status" value="1"/>
</dbReference>
<proteinExistence type="predicted"/>
<evidence type="ECO:0000259" key="1">
    <source>
        <dbReference type="SMART" id="SM00903"/>
    </source>
</evidence>
<dbReference type="SMART" id="SM00903">
    <property type="entry name" value="Flavin_Reduct"/>
    <property type="match status" value="1"/>
</dbReference>
<gene>
    <name evidence="2" type="ORF">PG999_011743</name>
</gene>
<dbReference type="InterPro" id="IPR012349">
    <property type="entry name" value="Split_barrel_FMN-bd"/>
</dbReference>
<reference evidence="2 3" key="1">
    <citation type="submission" date="2023-01" db="EMBL/GenBank/DDBJ databases">
        <title>Analysis of 21 Apiospora genomes using comparative genomics revels a genus with tremendous synthesis potential of carbohydrate active enzymes and secondary metabolites.</title>
        <authorList>
            <person name="Sorensen T."/>
        </authorList>
    </citation>
    <scope>NUCLEOTIDE SEQUENCE [LARGE SCALE GENOMIC DNA]</scope>
    <source>
        <strain evidence="2 3">CBS 117206</strain>
    </source>
</reference>
<dbReference type="AlphaFoldDB" id="A0AAW0QNX7"/>
<dbReference type="GO" id="GO:0010181">
    <property type="term" value="F:FMN binding"/>
    <property type="evidence" value="ECO:0007669"/>
    <property type="project" value="InterPro"/>
</dbReference>
<dbReference type="SUPFAM" id="SSF50475">
    <property type="entry name" value="FMN-binding split barrel"/>
    <property type="match status" value="1"/>
</dbReference>
<evidence type="ECO:0000313" key="2">
    <source>
        <dbReference type="EMBL" id="KAK8101369.1"/>
    </source>
</evidence>
<name>A0AAW0QNX7_9PEZI</name>
<dbReference type="Pfam" id="PF01613">
    <property type="entry name" value="Flavin_Reduct"/>
    <property type="match status" value="1"/>
</dbReference>
<accession>A0AAW0QNX7</accession>
<sequence length="256" mass="27998">MFYEPGKTPHNLPHDPFKACVVPRPIGWISTVSPDGKSHNLAPYSQFNNLTFDPPYVMFSANQVSPTERKDTVRNAEATGKFGWSLATWDLRDKVSATAEQVAYGVDEFERAGLEKVFSTTLPGDVADDDDDSAAGNPVPLVAASPVRFECVYHTTLRLPGNPPVGSVDIVIGRVVGVHIADEVLTDGKLDVRKTQPIARCGYYEYAVVRETFEMTVPGLSEELHAGLEGSTQRFKALDKTKKGKEKTGELEESAI</sequence>
<feature type="domain" description="Flavin reductase like" evidence="1">
    <location>
        <begin position="19"/>
        <end position="192"/>
    </location>
</feature>
<keyword evidence="3" id="KW-1185">Reference proteome</keyword>
<dbReference type="Gene3D" id="2.30.110.10">
    <property type="entry name" value="Electron Transport, Fmn-binding Protein, Chain A"/>
    <property type="match status" value="1"/>
</dbReference>
<dbReference type="EMBL" id="JAQQWP010000009">
    <property type="protein sequence ID" value="KAK8101369.1"/>
    <property type="molecule type" value="Genomic_DNA"/>
</dbReference>
<dbReference type="PANTHER" id="PTHR43812">
    <property type="entry name" value="BLR2425 PROTEIN"/>
    <property type="match status" value="1"/>
</dbReference>
<dbReference type="InterPro" id="IPR002563">
    <property type="entry name" value="Flavin_Rdtase-like_dom"/>
</dbReference>
<dbReference type="Proteomes" id="UP001392437">
    <property type="component" value="Unassembled WGS sequence"/>
</dbReference>
<organism evidence="2 3">
    <name type="scientific">Apiospora kogelbergensis</name>
    <dbReference type="NCBI Taxonomy" id="1337665"/>
    <lineage>
        <taxon>Eukaryota</taxon>
        <taxon>Fungi</taxon>
        <taxon>Dikarya</taxon>
        <taxon>Ascomycota</taxon>
        <taxon>Pezizomycotina</taxon>
        <taxon>Sordariomycetes</taxon>
        <taxon>Xylariomycetidae</taxon>
        <taxon>Amphisphaeriales</taxon>
        <taxon>Apiosporaceae</taxon>
        <taxon>Apiospora</taxon>
    </lineage>
</organism>
<protein>
    <recommendedName>
        <fullName evidence="1">Flavin reductase like domain-containing protein</fullName>
    </recommendedName>
</protein>
<evidence type="ECO:0000313" key="3">
    <source>
        <dbReference type="Proteomes" id="UP001392437"/>
    </source>
</evidence>